<organism evidence="1">
    <name type="scientific">Candidatus Methanogaster sp. ANME-2c ERB4</name>
    <dbReference type="NCBI Taxonomy" id="2759911"/>
    <lineage>
        <taxon>Archaea</taxon>
        <taxon>Methanobacteriati</taxon>
        <taxon>Methanobacteriota</taxon>
        <taxon>Stenosarchaea group</taxon>
        <taxon>Methanomicrobia</taxon>
        <taxon>Methanosarcinales</taxon>
        <taxon>ANME-2 cluster</taxon>
        <taxon>Candidatus Methanogasteraceae</taxon>
        <taxon>Candidatus Methanogaster</taxon>
    </lineage>
</organism>
<protein>
    <recommendedName>
        <fullName evidence="2">DUF4258 domain-containing protein</fullName>
    </recommendedName>
</protein>
<evidence type="ECO:0000313" key="1">
    <source>
        <dbReference type="EMBL" id="QNO46404.1"/>
    </source>
</evidence>
<dbReference type="AlphaFoldDB" id="A0A7G9YEH0"/>
<proteinExistence type="predicted"/>
<name>A0A7G9YEH0_9EURY</name>
<reference evidence="1" key="1">
    <citation type="submission" date="2020-06" db="EMBL/GenBank/DDBJ databases">
        <title>Unique genomic features of the anaerobic methanotrophic archaea.</title>
        <authorList>
            <person name="Chadwick G.L."/>
            <person name="Skennerton C.T."/>
            <person name="Laso-Perez R."/>
            <person name="Leu A.O."/>
            <person name="Speth D.R."/>
            <person name="Yu H."/>
            <person name="Morgan-Lang C."/>
            <person name="Hatzenpichler R."/>
            <person name="Goudeau D."/>
            <person name="Malmstrom R."/>
            <person name="Brazelton W.J."/>
            <person name="Woyke T."/>
            <person name="Hallam S.J."/>
            <person name="Tyson G.W."/>
            <person name="Wegener G."/>
            <person name="Boetius A."/>
            <person name="Orphan V."/>
        </authorList>
    </citation>
    <scope>NUCLEOTIDE SEQUENCE</scope>
</reference>
<accession>A0A7G9YEH0</accession>
<sequence>MSFRSISGNMVALTRSGTDHIAKRHPELKNFDLANTIGIAVESPDYVVQGKFGRHIAVRSEPMMLGKAKYMVVMYEDGGEVIPAFMTSKIGKIIRRNVLWKRC</sequence>
<dbReference type="EMBL" id="MT631189">
    <property type="protein sequence ID" value="QNO46404.1"/>
    <property type="molecule type" value="Genomic_DNA"/>
</dbReference>
<evidence type="ECO:0008006" key="2">
    <source>
        <dbReference type="Google" id="ProtNLM"/>
    </source>
</evidence>
<gene>
    <name evidence="1" type="ORF">NIBJONLA_00021</name>
</gene>